<feature type="region of interest" description="Disordered" evidence="1">
    <location>
        <begin position="24"/>
        <end position="53"/>
    </location>
</feature>
<evidence type="ECO:0000313" key="3">
    <source>
        <dbReference type="Proteomes" id="UP000269721"/>
    </source>
</evidence>
<sequence>MGIPPRNLADMISSYLKPDTWHMGSREQQFQQQQETGGVPSSPRFHWHPESGSGTFLVSRRGQAASGGDDDGYSGVLGLLFALFLTTPSLGKHASDGDRHQQAGVGTMKRDKKEGSIITFFGRAPGGDIDEPALSDLTVGLEFACCLEVELRIQEGVKDTTAV</sequence>
<dbReference type="AlphaFoldDB" id="A0A4P9VVG5"/>
<keyword evidence="3" id="KW-1185">Reference proteome</keyword>
<name>A0A4P9VVG5_9FUNG</name>
<proteinExistence type="predicted"/>
<reference evidence="3" key="1">
    <citation type="journal article" date="2018" name="Nat. Microbiol.">
        <title>Leveraging single-cell genomics to expand the fungal tree of life.</title>
        <authorList>
            <person name="Ahrendt S.R."/>
            <person name="Quandt C.A."/>
            <person name="Ciobanu D."/>
            <person name="Clum A."/>
            <person name="Salamov A."/>
            <person name="Andreopoulos B."/>
            <person name="Cheng J.F."/>
            <person name="Woyke T."/>
            <person name="Pelin A."/>
            <person name="Henrissat B."/>
            <person name="Reynolds N.K."/>
            <person name="Benny G.L."/>
            <person name="Smith M.E."/>
            <person name="James T.Y."/>
            <person name="Grigoriev I.V."/>
        </authorList>
    </citation>
    <scope>NUCLEOTIDE SEQUENCE [LARGE SCALE GENOMIC DNA]</scope>
</reference>
<dbReference type="EMBL" id="ML001005">
    <property type="protein sequence ID" value="RKO83639.1"/>
    <property type="molecule type" value="Genomic_DNA"/>
</dbReference>
<dbReference type="Proteomes" id="UP000269721">
    <property type="component" value="Unassembled WGS sequence"/>
</dbReference>
<protein>
    <submittedName>
        <fullName evidence="2">Uncharacterized protein</fullName>
    </submittedName>
</protein>
<accession>A0A4P9VVG5</accession>
<evidence type="ECO:0000313" key="2">
    <source>
        <dbReference type="EMBL" id="RKO83639.1"/>
    </source>
</evidence>
<evidence type="ECO:0000256" key="1">
    <source>
        <dbReference type="SAM" id="MobiDB-lite"/>
    </source>
</evidence>
<gene>
    <name evidence="2" type="ORF">BDK51DRAFT_33418</name>
</gene>
<organism evidence="2 3">
    <name type="scientific">Blyttiomyces helicus</name>
    <dbReference type="NCBI Taxonomy" id="388810"/>
    <lineage>
        <taxon>Eukaryota</taxon>
        <taxon>Fungi</taxon>
        <taxon>Fungi incertae sedis</taxon>
        <taxon>Chytridiomycota</taxon>
        <taxon>Chytridiomycota incertae sedis</taxon>
        <taxon>Chytridiomycetes</taxon>
        <taxon>Chytridiomycetes incertae sedis</taxon>
        <taxon>Blyttiomyces</taxon>
    </lineage>
</organism>